<dbReference type="Proteomes" id="UP000248329">
    <property type="component" value="Unassembled WGS sequence"/>
</dbReference>
<proteinExistence type="predicted"/>
<sequence length="78" mass="9080">MEATEEDMKRGMGVVDRLMPIEIYRGVRNLTEGELDTLLLLLDSELTEEILVRREESKKFLMGGRLLSEDDIFKDDYV</sequence>
<dbReference type="EMBL" id="PQXF01000010">
    <property type="protein sequence ID" value="PXF60867.1"/>
    <property type="molecule type" value="Genomic_DNA"/>
</dbReference>
<organism evidence="1 2">
    <name type="scientific">Candidatus Methanogaster sp</name>
    <dbReference type="NCBI Taxonomy" id="3386292"/>
    <lineage>
        <taxon>Archaea</taxon>
        <taxon>Methanobacteriati</taxon>
        <taxon>Methanobacteriota</taxon>
        <taxon>Stenosarchaea group</taxon>
        <taxon>Methanomicrobia</taxon>
        <taxon>Methanosarcinales</taxon>
        <taxon>ANME-2 cluster</taxon>
        <taxon>Candidatus Methanogasteraceae</taxon>
        <taxon>Candidatus Methanogaster</taxon>
    </lineage>
</organism>
<protein>
    <submittedName>
        <fullName evidence="1">Uncharacterized protein</fullName>
    </submittedName>
</protein>
<reference evidence="1" key="1">
    <citation type="submission" date="2018-01" db="EMBL/GenBank/DDBJ databases">
        <authorList>
            <person name="Krukenberg V."/>
        </authorList>
    </citation>
    <scope>NUCLEOTIDE SEQUENCE</scope>
    <source>
        <strain evidence="1">E20ANME2</strain>
    </source>
</reference>
<name>A0AC61L334_9EURY</name>
<evidence type="ECO:0000313" key="1">
    <source>
        <dbReference type="EMBL" id="PXF60867.1"/>
    </source>
</evidence>
<gene>
    <name evidence="1" type="ORF">C4B59_06775</name>
</gene>
<evidence type="ECO:0000313" key="2">
    <source>
        <dbReference type="Proteomes" id="UP000248329"/>
    </source>
</evidence>
<comment type="caution">
    <text evidence="1">The sequence shown here is derived from an EMBL/GenBank/DDBJ whole genome shotgun (WGS) entry which is preliminary data.</text>
</comment>
<accession>A0AC61L334</accession>